<evidence type="ECO:0000256" key="1">
    <source>
        <dbReference type="SAM" id="SignalP"/>
    </source>
</evidence>
<dbReference type="RefSeq" id="XP_069211504.1">
    <property type="nucleotide sequence ID" value="XM_069351118.1"/>
</dbReference>
<protein>
    <submittedName>
        <fullName evidence="2">Uncharacterized protein</fullName>
    </submittedName>
</protein>
<dbReference type="GeneID" id="95983565"/>
<sequence length="92" mass="10268">MKLALGTLLLAASALAAPADSSPAALEDRAGLELTSSLDTRQQPCYAQSGCSWYWSGGCEQYCRKQSRYFTYMSWSDCSWRAKRCCCTLKKY</sequence>
<dbReference type="EMBL" id="JBBXJM010000002">
    <property type="protein sequence ID" value="KAL1411560.1"/>
    <property type="molecule type" value="Genomic_DNA"/>
</dbReference>
<accession>A0ABR3QA91</accession>
<feature type="chain" id="PRO_5045831305" evidence="1">
    <location>
        <begin position="17"/>
        <end position="92"/>
    </location>
</feature>
<feature type="signal peptide" evidence="1">
    <location>
        <begin position="1"/>
        <end position="16"/>
    </location>
</feature>
<keyword evidence="1" id="KW-0732">Signal</keyword>
<proteinExistence type="predicted"/>
<comment type="caution">
    <text evidence="2">The sequence shown here is derived from an EMBL/GenBank/DDBJ whole genome shotgun (WGS) entry which is preliminary data.</text>
</comment>
<reference evidence="2 3" key="1">
    <citation type="submission" date="2023-08" db="EMBL/GenBank/DDBJ databases">
        <title>Annotated Genome Sequence of Vanrija albida AlHP1.</title>
        <authorList>
            <person name="Herzog R."/>
        </authorList>
    </citation>
    <scope>NUCLEOTIDE SEQUENCE [LARGE SCALE GENOMIC DNA]</scope>
    <source>
        <strain evidence="2 3">AlHP1</strain>
    </source>
</reference>
<evidence type="ECO:0000313" key="2">
    <source>
        <dbReference type="EMBL" id="KAL1411560.1"/>
    </source>
</evidence>
<name>A0ABR3QA91_9TREE</name>
<keyword evidence="3" id="KW-1185">Reference proteome</keyword>
<organism evidence="2 3">
    <name type="scientific">Vanrija albida</name>
    <dbReference type="NCBI Taxonomy" id="181172"/>
    <lineage>
        <taxon>Eukaryota</taxon>
        <taxon>Fungi</taxon>
        <taxon>Dikarya</taxon>
        <taxon>Basidiomycota</taxon>
        <taxon>Agaricomycotina</taxon>
        <taxon>Tremellomycetes</taxon>
        <taxon>Trichosporonales</taxon>
        <taxon>Trichosporonaceae</taxon>
        <taxon>Vanrija</taxon>
    </lineage>
</organism>
<evidence type="ECO:0000313" key="3">
    <source>
        <dbReference type="Proteomes" id="UP001565368"/>
    </source>
</evidence>
<gene>
    <name evidence="2" type="ORF">Q8F55_002522</name>
</gene>
<dbReference type="Proteomes" id="UP001565368">
    <property type="component" value="Unassembled WGS sequence"/>
</dbReference>